<organism evidence="2 3">
    <name type="scientific">Sphingomonas gellani</name>
    <dbReference type="NCBI Taxonomy" id="1166340"/>
    <lineage>
        <taxon>Bacteria</taxon>
        <taxon>Pseudomonadati</taxon>
        <taxon>Pseudomonadota</taxon>
        <taxon>Alphaproteobacteria</taxon>
        <taxon>Sphingomonadales</taxon>
        <taxon>Sphingomonadaceae</taxon>
        <taxon>Sphingomonas</taxon>
    </lineage>
</organism>
<keyword evidence="1" id="KW-0472">Membrane</keyword>
<feature type="transmembrane region" description="Helical" evidence="1">
    <location>
        <begin position="70"/>
        <end position="90"/>
    </location>
</feature>
<evidence type="ECO:0000313" key="3">
    <source>
        <dbReference type="Proteomes" id="UP000199206"/>
    </source>
</evidence>
<dbReference type="STRING" id="1166340.SAMN05192583_1241"/>
<keyword evidence="1" id="KW-0812">Transmembrane</keyword>
<evidence type="ECO:0008006" key="4">
    <source>
        <dbReference type="Google" id="ProtNLM"/>
    </source>
</evidence>
<dbReference type="Proteomes" id="UP000199206">
    <property type="component" value="Unassembled WGS sequence"/>
</dbReference>
<sequence>MASEVDQQIERARQAMARIADSRDGGGTPIARGRSRKSGTAAKRLKAIVIAAAAILLGAVAWGLVMPIGIFGALLVLVLLVVATVAIAAAPGPRPVSTEKLREADLKVLPAQTGRWLESQRSTLPIAARSVADSIGARLDALAPQLGRVDSDGEEALEIRRLIGEQLPAFVADYGRVPAALRTVDRNGRTPDSELVAGLSLIEREIADMTQRLAQPDLDTLQTRGRYLQMKYQDEAEG</sequence>
<keyword evidence="3" id="KW-1185">Reference proteome</keyword>
<accession>A0A1H8B7W0</accession>
<dbReference type="AlphaFoldDB" id="A0A1H8B7W0"/>
<protein>
    <recommendedName>
        <fullName evidence="4">5-bromo-4-chloroindolyl phosphate hydrolysis protein</fullName>
    </recommendedName>
</protein>
<evidence type="ECO:0000313" key="2">
    <source>
        <dbReference type="EMBL" id="SEM78922.1"/>
    </source>
</evidence>
<dbReference type="EMBL" id="FOCF01000002">
    <property type="protein sequence ID" value="SEM78922.1"/>
    <property type="molecule type" value="Genomic_DNA"/>
</dbReference>
<dbReference type="OrthoDB" id="7594143at2"/>
<proteinExistence type="predicted"/>
<dbReference type="RefSeq" id="WP_093664565.1">
    <property type="nucleotide sequence ID" value="NZ_FOCF01000002.1"/>
</dbReference>
<name>A0A1H8B7W0_9SPHN</name>
<reference evidence="3" key="1">
    <citation type="submission" date="2016-10" db="EMBL/GenBank/DDBJ databases">
        <authorList>
            <person name="Varghese N."/>
            <person name="Submissions S."/>
        </authorList>
    </citation>
    <scope>NUCLEOTIDE SEQUENCE [LARGE SCALE GENOMIC DNA]</scope>
    <source>
        <strain evidence="3">S6-262</strain>
    </source>
</reference>
<gene>
    <name evidence="2" type="ORF">SAMN05192583_1241</name>
</gene>
<feature type="transmembrane region" description="Helical" evidence="1">
    <location>
        <begin position="45"/>
        <end position="64"/>
    </location>
</feature>
<keyword evidence="1" id="KW-1133">Transmembrane helix</keyword>
<evidence type="ECO:0000256" key="1">
    <source>
        <dbReference type="SAM" id="Phobius"/>
    </source>
</evidence>